<dbReference type="SUPFAM" id="SSF51182">
    <property type="entry name" value="RmlC-like cupins"/>
    <property type="match status" value="1"/>
</dbReference>
<name>A0A5K1HQ47_9MAGN</name>
<dbReference type="InterPro" id="IPR011051">
    <property type="entry name" value="RmlC_Cupin_sf"/>
</dbReference>
<dbReference type="PANTHER" id="PTHR13903">
    <property type="entry name" value="PIRIN-RELATED"/>
    <property type="match status" value="1"/>
</dbReference>
<evidence type="ECO:0000256" key="1">
    <source>
        <dbReference type="ARBA" id="ARBA00008416"/>
    </source>
</evidence>
<gene>
    <name evidence="4" type="ORF">NYM_LOCUS29785</name>
</gene>
<evidence type="ECO:0000313" key="4">
    <source>
        <dbReference type="EMBL" id="VVW87354.1"/>
    </source>
</evidence>
<dbReference type="PANTHER" id="PTHR13903:SF8">
    <property type="entry name" value="PIRIN"/>
    <property type="match status" value="1"/>
</dbReference>
<evidence type="ECO:0000259" key="3">
    <source>
        <dbReference type="Pfam" id="PF02678"/>
    </source>
</evidence>
<comment type="similarity">
    <text evidence="1 2">Belongs to the pirin family.</text>
</comment>
<feature type="domain" description="Pirin N-terminal" evidence="3">
    <location>
        <begin position="17"/>
        <end position="112"/>
    </location>
</feature>
<reference evidence="4" key="1">
    <citation type="submission" date="2019-09" db="EMBL/GenBank/DDBJ databases">
        <authorList>
            <person name="Zhang L."/>
        </authorList>
    </citation>
    <scope>NUCLEOTIDE SEQUENCE</scope>
</reference>
<dbReference type="Gene3D" id="2.60.120.10">
    <property type="entry name" value="Jelly Rolls"/>
    <property type="match status" value="2"/>
</dbReference>
<dbReference type="InterPro" id="IPR012093">
    <property type="entry name" value="Pirin"/>
</dbReference>
<organism evidence="4">
    <name type="scientific">Nymphaea colorata</name>
    <name type="common">pocket water lily</name>
    <dbReference type="NCBI Taxonomy" id="210225"/>
    <lineage>
        <taxon>Eukaryota</taxon>
        <taxon>Viridiplantae</taxon>
        <taxon>Streptophyta</taxon>
        <taxon>Embryophyta</taxon>
        <taxon>Tracheophyta</taxon>
        <taxon>Spermatophyta</taxon>
        <taxon>Magnoliopsida</taxon>
        <taxon>Nymphaeales</taxon>
        <taxon>Nymphaeaceae</taxon>
        <taxon>Nymphaea</taxon>
    </lineage>
</organism>
<dbReference type="EMBL" id="LR722063">
    <property type="protein sequence ID" value="VVW87354.1"/>
    <property type="molecule type" value="Genomic_DNA"/>
</dbReference>
<dbReference type="InterPro" id="IPR003829">
    <property type="entry name" value="Pirin_N_dom"/>
</dbReference>
<proteinExistence type="inferred from homology"/>
<evidence type="ECO:0000256" key="2">
    <source>
        <dbReference type="RuleBase" id="RU003457"/>
    </source>
</evidence>
<protein>
    <recommendedName>
        <fullName evidence="3">Pirin N-terminal domain-containing protein</fullName>
    </recommendedName>
</protein>
<accession>A0A5K1HQ47</accession>
<dbReference type="Pfam" id="PF02678">
    <property type="entry name" value="Pirin"/>
    <property type="match status" value="1"/>
</dbReference>
<dbReference type="CDD" id="cd02909">
    <property type="entry name" value="cupin_pirin_N"/>
    <property type="match status" value="1"/>
</dbReference>
<sequence length="211" mass="24124">MSLIFKPSWVNEGKGAKVIRVIGNQYLRNLDPFLMLDYFKVRLPAGFPDHPHRGFETVTYMQQGSFYHEDFKGHKGKIGPGDLQWMTAGRGIVHSEVPASYDEDNLGFQLWINLESKNKMIEPAYQEYTSDKIQVYQGDKVEVKIISGKWEGKTGPIYARTPLTTSTSISCLEESLNFPFQESGTQLSSFTREECSTRTRMSWIRFTAVFA</sequence>
<dbReference type="InterPro" id="IPR014710">
    <property type="entry name" value="RmlC-like_jellyroll"/>
</dbReference>
<dbReference type="OrthoDB" id="198735at2759"/>
<dbReference type="AlphaFoldDB" id="A0A5K1HQ47"/>